<dbReference type="InterPro" id="IPR016032">
    <property type="entry name" value="Sig_transdc_resp-reg_C-effctor"/>
</dbReference>
<dbReference type="EMBL" id="CP036289">
    <property type="protein sequence ID" value="QDU75877.1"/>
    <property type="molecule type" value="Genomic_DNA"/>
</dbReference>
<evidence type="ECO:0000313" key="3">
    <source>
        <dbReference type="EMBL" id="QDU75877.1"/>
    </source>
</evidence>
<gene>
    <name evidence="3" type="primary">liaR</name>
    <name evidence="3" type="ORF">Pan97_29190</name>
</gene>
<dbReference type="PANTHER" id="PTHR43214:SF37">
    <property type="entry name" value="TRANSCRIPTIONAL REGULATORY PROTEIN YDFI"/>
    <property type="match status" value="1"/>
</dbReference>
<dbReference type="GO" id="GO:0006355">
    <property type="term" value="P:regulation of DNA-templated transcription"/>
    <property type="evidence" value="ECO:0007669"/>
    <property type="project" value="InterPro"/>
</dbReference>
<dbReference type="SMART" id="SM00421">
    <property type="entry name" value="HTH_LUXR"/>
    <property type="match status" value="1"/>
</dbReference>
<dbReference type="OrthoDB" id="275810at2"/>
<dbReference type="RefSeq" id="WP_144973566.1">
    <property type="nucleotide sequence ID" value="NZ_CP036289.1"/>
</dbReference>
<dbReference type="Pfam" id="PF00196">
    <property type="entry name" value="GerE"/>
    <property type="match status" value="1"/>
</dbReference>
<accession>A0A518C9H0</accession>
<dbReference type="AlphaFoldDB" id="A0A518C9H0"/>
<reference evidence="4" key="1">
    <citation type="submission" date="2019-02" db="EMBL/GenBank/DDBJ databases">
        <title>Deep-cultivation of Planctomycetes and their phenomic and genomic characterization uncovers novel biology.</title>
        <authorList>
            <person name="Wiegand S."/>
            <person name="Jogler M."/>
            <person name="Boedeker C."/>
            <person name="Pinto D."/>
            <person name="Vollmers J."/>
            <person name="Rivas-Marin E."/>
            <person name="Kohn T."/>
            <person name="Peeters S.H."/>
            <person name="Heuer A."/>
            <person name="Rast P."/>
            <person name="Oberbeckmann S."/>
            <person name="Bunk B."/>
            <person name="Jeske O."/>
            <person name="Meyerdierks A."/>
            <person name="Storesund J.E."/>
            <person name="Kallscheuer N."/>
            <person name="Luecker S."/>
            <person name="Lage O.M."/>
            <person name="Pohl T."/>
            <person name="Merkel B.J."/>
            <person name="Hornburger P."/>
            <person name="Mueller R.-W."/>
            <person name="Bruemmer F."/>
            <person name="Labrenz M."/>
            <person name="Spormann A.M."/>
            <person name="Op den Camp H."/>
            <person name="Overmann J."/>
            <person name="Amann R."/>
            <person name="Jetten M.S.M."/>
            <person name="Mascher T."/>
            <person name="Medema M.H."/>
            <person name="Devos D.P."/>
            <person name="Kaster A.-K."/>
            <person name="Ovreas L."/>
            <person name="Rohde M."/>
            <person name="Galperin M.Y."/>
            <person name="Jogler C."/>
        </authorList>
    </citation>
    <scope>NUCLEOTIDE SEQUENCE [LARGE SCALE GENOMIC DNA]</scope>
    <source>
        <strain evidence="4">Pan97</strain>
    </source>
</reference>
<proteinExistence type="predicted"/>
<dbReference type="GO" id="GO:0003677">
    <property type="term" value="F:DNA binding"/>
    <property type="evidence" value="ECO:0007669"/>
    <property type="project" value="UniProtKB-KW"/>
</dbReference>
<evidence type="ECO:0000259" key="2">
    <source>
        <dbReference type="PROSITE" id="PS50043"/>
    </source>
</evidence>
<dbReference type="PRINTS" id="PR00038">
    <property type="entry name" value="HTHLUXR"/>
</dbReference>
<keyword evidence="1" id="KW-0238">DNA-binding</keyword>
<name>A0A518C9H0_9BACT</name>
<dbReference type="PROSITE" id="PS50043">
    <property type="entry name" value="HTH_LUXR_2"/>
    <property type="match status" value="1"/>
</dbReference>
<evidence type="ECO:0000313" key="4">
    <source>
        <dbReference type="Proteomes" id="UP000318626"/>
    </source>
</evidence>
<organism evidence="3 4">
    <name type="scientific">Bremerella volcania</name>
    <dbReference type="NCBI Taxonomy" id="2527984"/>
    <lineage>
        <taxon>Bacteria</taxon>
        <taxon>Pseudomonadati</taxon>
        <taxon>Planctomycetota</taxon>
        <taxon>Planctomycetia</taxon>
        <taxon>Pirellulales</taxon>
        <taxon>Pirellulaceae</taxon>
        <taxon>Bremerella</taxon>
    </lineage>
</organism>
<dbReference type="Gene3D" id="3.40.50.2300">
    <property type="match status" value="1"/>
</dbReference>
<feature type="domain" description="HTH luxR-type" evidence="2">
    <location>
        <begin position="61"/>
        <end position="126"/>
    </location>
</feature>
<evidence type="ECO:0000256" key="1">
    <source>
        <dbReference type="ARBA" id="ARBA00023125"/>
    </source>
</evidence>
<dbReference type="InterPro" id="IPR000792">
    <property type="entry name" value="Tscrpt_reg_LuxR_C"/>
</dbReference>
<dbReference type="SUPFAM" id="SSF46894">
    <property type="entry name" value="C-terminal effector domain of the bipartite response regulators"/>
    <property type="match status" value="1"/>
</dbReference>
<sequence>MVFDDSEKIYSAICAGANGYLLKGEDIDEIVKSIRCTLIGEASISPSVASKILQSFHQRKTSSDDLDLTPRERDCLHGLVKGKIKREIAEELEVSFSTIDYHVRNIYDKLHVNNRVSLINKVNRRRMFTFTGCRSIKKFGFATKKGHPGMDALLALAPCAMIRKGGQAVRPFTSIQLRGETRSLLR</sequence>
<keyword evidence="4" id="KW-1185">Reference proteome</keyword>
<dbReference type="PANTHER" id="PTHR43214">
    <property type="entry name" value="TWO-COMPONENT RESPONSE REGULATOR"/>
    <property type="match status" value="1"/>
</dbReference>
<dbReference type="InterPro" id="IPR039420">
    <property type="entry name" value="WalR-like"/>
</dbReference>
<dbReference type="CDD" id="cd06170">
    <property type="entry name" value="LuxR_C_like"/>
    <property type="match status" value="1"/>
</dbReference>
<dbReference type="KEGG" id="bvo:Pan97_29190"/>
<protein>
    <submittedName>
        <fullName evidence="3">Transcriptional regulatory protein LiaR</fullName>
    </submittedName>
</protein>
<dbReference type="Proteomes" id="UP000318626">
    <property type="component" value="Chromosome"/>
</dbReference>